<dbReference type="SMART" id="SM01234">
    <property type="entry name" value="Haemolytic"/>
    <property type="match status" value="1"/>
</dbReference>
<proteinExistence type="inferred from homology"/>
<evidence type="ECO:0000313" key="3">
    <source>
        <dbReference type="EMBL" id="MFK4753959.1"/>
    </source>
</evidence>
<comment type="caution">
    <text evidence="3">The sequence shown here is derived from an EMBL/GenBank/DDBJ whole genome shotgun (WGS) entry which is preliminary data.</text>
</comment>
<dbReference type="HAMAP" id="MF_00386">
    <property type="entry name" value="UPF0161_YidD"/>
    <property type="match status" value="1"/>
</dbReference>
<keyword evidence="1" id="KW-1003">Cell membrane</keyword>
<comment type="function">
    <text evidence="1">Could be involved in insertion of integral membrane proteins into the membrane.</text>
</comment>
<feature type="transmembrane region" description="Helical" evidence="2">
    <location>
        <begin position="13"/>
        <end position="31"/>
    </location>
</feature>
<sequence>MASPATLKENGDVSFTARLLLLLIAGYRYAISPLLPSRCRFYPTCSSYAAEAVTRYGAFRGGWLAIRRLVRCHPWGDHGVDLVPDLPKHSSNCCQRKP</sequence>
<dbReference type="NCBIfam" id="TIGR00278">
    <property type="entry name" value="membrane protein insertion efficiency factor YidD"/>
    <property type="match status" value="1"/>
</dbReference>
<dbReference type="EMBL" id="JBBKTX010000022">
    <property type="protein sequence ID" value="MFK4753959.1"/>
    <property type="molecule type" value="Genomic_DNA"/>
</dbReference>
<dbReference type="Pfam" id="PF01809">
    <property type="entry name" value="YidD"/>
    <property type="match status" value="1"/>
</dbReference>
<dbReference type="Proteomes" id="UP001620597">
    <property type="component" value="Unassembled WGS sequence"/>
</dbReference>
<reference evidence="3 4" key="1">
    <citation type="submission" date="2024-03" db="EMBL/GenBank/DDBJ databases">
        <title>High-quality draft genome sequence of Oceanobacter sp. wDCs-4.</title>
        <authorList>
            <person name="Dong C."/>
        </authorList>
    </citation>
    <scope>NUCLEOTIDE SEQUENCE [LARGE SCALE GENOMIC DNA]</scope>
    <source>
        <strain evidence="4">wDCs-4</strain>
    </source>
</reference>
<keyword evidence="2" id="KW-1133">Transmembrane helix</keyword>
<gene>
    <name evidence="3" type="primary">yidD</name>
    <name evidence="3" type="ORF">WG929_16220</name>
</gene>
<accession>A0ABW8NLU9</accession>
<name>A0ABW8NLU9_9GAMM</name>
<comment type="similarity">
    <text evidence="1">Belongs to the UPF0161 family.</text>
</comment>
<evidence type="ECO:0000313" key="4">
    <source>
        <dbReference type="Proteomes" id="UP001620597"/>
    </source>
</evidence>
<keyword evidence="1 2" id="KW-0472">Membrane</keyword>
<evidence type="ECO:0000256" key="2">
    <source>
        <dbReference type="SAM" id="Phobius"/>
    </source>
</evidence>
<comment type="subcellular location">
    <subcellularLocation>
        <location evidence="1">Cell membrane</location>
        <topology evidence="1">Peripheral membrane protein</topology>
        <orientation evidence="1">Cytoplasmic side</orientation>
    </subcellularLocation>
</comment>
<dbReference type="PANTHER" id="PTHR33383:SF1">
    <property type="entry name" value="MEMBRANE PROTEIN INSERTION EFFICIENCY FACTOR-RELATED"/>
    <property type="match status" value="1"/>
</dbReference>
<protein>
    <recommendedName>
        <fullName evidence="1">Putative membrane protein insertion efficiency factor</fullName>
    </recommendedName>
</protein>
<keyword evidence="4" id="KW-1185">Reference proteome</keyword>
<keyword evidence="2" id="KW-0812">Transmembrane</keyword>
<dbReference type="PANTHER" id="PTHR33383">
    <property type="entry name" value="MEMBRANE PROTEIN INSERTION EFFICIENCY FACTOR-RELATED"/>
    <property type="match status" value="1"/>
</dbReference>
<dbReference type="RefSeq" id="WP_416206932.1">
    <property type="nucleotide sequence ID" value="NZ_JBBKTX010000022.1"/>
</dbReference>
<evidence type="ECO:0000256" key="1">
    <source>
        <dbReference type="HAMAP-Rule" id="MF_00386"/>
    </source>
</evidence>
<organism evidence="3 4">
    <name type="scientific">Oceanobacter antarcticus</name>
    <dbReference type="NCBI Taxonomy" id="3133425"/>
    <lineage>
        <taxon>Bacteria</taxon>
        <taxon>Pseudomonadati</taxon>
        <taxon>Pseudomonadota</taxon>
        <taxon>Gammaproteobacteria</taxon>
        <taxon>Oceanospirillales</taxon>
        <taxon>Oceanospirillaceae</taxon>
        <taxon>Oceanobacter</taxon>
    </lineage>
</organism>
<dbReference type="InterPro" id="IPR002696">
    <property type="entry name" value="Membr_insert_effic_factor_YidD"/>
</dbReference>